<dbReference type="Proteomes" id="UP000034366">
    <property type="component" value="Unassembled WGS sequence"/>
</dbReference>
<keyword evidence="1" id="KW-0472">Membrane</keyword>
<evidence type="ECO:0000259" key="2">
    <source>
        <dbReference type="Pfam" id="PF02517"/>
    </source>
</evidence>
<keyword evidence="1" id="KW-0812">Transmembrane</keyword>
<evidence type="ECO:0000313" key="3">
    <source>
        <dbReference type="EMBL" id="KKQ47381.1"/>
    </source>
</evidence>
<feature type="transmembrane region" description="Helical" evidence="1">
    <location>
        <begin position="148"/>
        <end position="170"/>
    </location>
</feature>
<feature type="transmembrane region" description="Helical" evidence="1">
    <location>
        <begin position="201"/>
        <end position="218"/>
    </location>
</feature>
<dbReference type="Pfam" id="PF02517">
    <property type="entry name" value="Rce1-like"/>
    <property type="match status" value="1"/>
</dbReference>
<dbReference type="InterPro" id="IPR003675">
    <property type="entry name" value="Rce1/LyrA-like_dom"/>
</dbReference>
<dbReference type="AlphaFoldDB" id="A0A0G0L3W9"/>
<keyword evidence="1" id="KW-1133">Transmembrane helix</keyword>
<sequence length="219" mass="24832">MAKKISVSKNSNLLTPLVYFVYLFVIWSSYRMSFRFSETLEELYIKPVIWLLPLLYIVPKEKLKFSDLGITLKNLFPSMYLSLALGVGFAFLGLIANIAKYGGVNFGANIGSLLIGTSILISFMTAITEELVFRGYLLGIFLKKYNEGLSVAFTTILWTAIHAPVAFFIWKLSGLQLVFYLGLTFVYGLGASVLFIRTRNIIAPVFLHVLWEWPIILFR</sequence>
<organism evidence="3 4">
    <name type="scientific">Candidatus Woesebacteria bacterium GW2011_GWD1_38_10</name>
    <dbReference type="NCBI Taxonomy" id="1618592"/>
    <lineage>
        <taxon>Bacteria</taxon>
        <taxon>Candidatus Woeseibacteriota</taxon>
    </lineage>
</organism>
<comment type="caution">
    <text evidence="3">The sequence shown here is derived from an EMBL/GenBank/DDBJ whole genome shotgun (WGS) entry which is preliminary data.</text>
</comment>
<evidence type="ECO:0000256" key="1">
    <source>
        <dbReference type="SAM" id="Phobius"/>
    </source>
</evidence>
<feature type="transmembrane region" description="Helical" evidence="1">
    <location>
        <begin position="106"/>
        <end position="128"/>
    </location>
</feature>
<keyword evidence="3" id="KW-0378">Hydrolase</keyword>
<feature type="transmembrane region" description="Helical" evidence="1">
    <location>
        <begin position="177"/>
        <end position="195"/>
    </location>
</feature>
<gene>
    <name evidence="3" type="ORF">US67_C0053G0004</name>
</gene>
<dbReference type="GO" id="GO:0004175">
    <property type="term" value="F:endopeptidase activity"/>
    <property type="evidence" value="ECO:0007669"/>
    <property type="project" value="UniProtKB-ARBA"/>
</dbReference>
<accession>A0A0G0L3W9</accession>
<dbReference type="GO" id="GO:0006508">
    <property type="term" value="P:proteolysis"/>
    <property type="evidence" value="ECO:0007669"/>
    <property type="project" value="UniProtKB-KW"/>
</dbReference>
<feature type="transmembrane region" description="Helical" evidence="1">
    <location>
        <begin position="79"/>
        <end position="99"/>
    </location>
</feature>
<reference evidence="3 4" key="1">
    <citation type="journal article" date="2015" name="Nature">
        <title>rRNA introns, odd ribosomes, and small enigmatic genomes across a large radiation of phyla.</title>
        <authorList>
            <person name="Brown C.T."/>
            <person name="Hug L.A."/>
            <person name="Thomas B.C."/>
            <person name="Sharon I."/>
            <person name="Castelle C.J."/>
            <person name="Singh A."/>
            <person name="Wilkins M.J."/>
            <person name="Williams K.H."/>
            <person name="Banfield J.F."/>
        </authorList>
    </citation>
    <scope>NUCLEOTIDE SEQUENCE [LARGE SCALE GENOMIC DNA]</scope>
</reference>
<feature type="domain" description="CAAX prenyl protease 2/Lysostaphin resistance protein A-like" evidence="2">
    <location>
        <begin position="115"/>
        <end position="213"/>
    </location>
</feature>
<proteinExistence type="predicted"/>
<keyword evidence="3" id="KW-0645">Protease</keyword>
<dbReference type="EMBL" id="LBTW01000053">
    <property type="protein sequence ID" value="KKQ47381.1"/>
    <property type="molecule type" value="Genomic_DNA"/>
</dbReference>
<name>A0A0G0L3W9_9BACT</name>
<protein>
    <submittedName>
        <fullName evidence="3">CAAX amino terminal protease family protein</fullName>
    </submittedName>
</protein>
<evidence type="ECO:0000313" key="4">
    <source>
        <dbReference type="Proteomes" id="UP000034366"/>
    </source>
</evidence>
<dbReference type="GO" id="GO:0080120">
    <property type="term" value="P:CAAX-box protein maturation"/>
    <property type="evidence" value="ECO:0007669"/>
    <property type="project" value="UniProtKB-ARBA"/>
</dbReference>
<feature type="transmembrane region" description="Helical" evidence="1">
    <location>
        <begin position="13"/>
        <end position="31"/>
    </location>
</feature>